<gene>
    <name evidence="2" type="ORF">GUJ93_ZPchr0002g24437</name>
</gene>
<sequence length="253" mass="26056">MGFPTAPSPPSSDAEVEAQGERKDREALSPILIEVVDQQGEVALVEPSADDATLMADKRAMEQVALAAPSLVVKAEAQGGGGEGEVVIGQTLAKLPLPQAASALEKAHRATPTVETPWRVKSLHVVIPAEDGGSERRVLGSRSKGPRVAPTASKGDGGVFEGWRQRGPSGALAASKGPRVAPAASKGPHVAPAASKGEGGDFEGRRRRGPGWGVGGFEGAARGAGGFEEGRRRLQRESPRTSPAASERGVDIF</sequence>
<feature type="region of interest" description="Disordered" evidence="1">
    <location>
        <begin position="1"/>
        <end position="28"/>
    </location>
</feature>
<dbReference type="EMBL" id="JAAALK010000287">
    <property type="protein sequence ID" value="KAG8057005.1"/>
    <property type="molecule type" value="Genomic_DNA"/>
</dbReference>
<accession>A0A8J5RD95</accession>
<dbReference type="Proteomes" id="UP000729402">
    <property type="component" value="Unassembled WGS sequence"/>
</dbReference>
<reference evidence="2" key="2">
    <citation type="submission" date="2021-02" db="EMBL/GenBank/DDBJ databases">
        <authorList>
            <person name="Kimball J.A."/>
            <person name="Haas M.W."/>
            <person name="Macchietto M."/>
            <person name="Kono T."/>
            <person name="Duquette J."/>
            <person name="Shao M."/>
        </authorList>
    </citation>
    <scope>NUCLEOTIDE SEQUENCE</scope>
    <source>
        <tissue evidence="2">Fresh leaf tissue</tissue>
    </source>
</reference>
<comment type="caution">
    <text evidence="2">The sequence shown here is derived from an EMBL/GenBank/DDBJ whole genome shotgun (WGS) entry which is preliminary data.</text>
</comment>
<dbReference type="AlphaFoldDB" id="A0A8J5RD95"/>
<feature type="compositionally biased region" description="Pro residues" evidence="1">
    <location>
        <begin position="1"/>
        <end position="10"/>
    </location>
</feature>
<evidence type="ECO:0000313" key="3">
    <source>
        <dbReference type="Proteomes" id="UP000729402"/>
    </source>
</evidence>
<evidence type="ECO:0000313" key="2">
    <source>
        <dbReference type="EMBL" id="KAG8057005.1"/>
    </source>
</evidence>
<name>A0A8J5RD95_ZIZPA</name>
<feature type="region of interest" description="Disordered" evidence="1">
    <location>
        <begin position="134"/>
        <end position="253"/>
    </location>
</feature>
<evidence type="ECO:0000256" key="1">
    <source>
        <dbReference type="SAM" id="MobiDB-lite"/>
    </source>
</evidence>
<protein>
    <submittedName>
        <fullName evidence="2">Uncharacterized protein</fullName>
    </submittedName>
</protein>
<organism evidence="2 3">
    <name type="scientific">Zizania palustris</name>
    <name type="common">Northern wild rice</name>
    <dbReference type="NCBI Taxonomy" id="103762"/>
    <lineage>
        <taxon>Eukaryota</taxon>
        <taxon>Viridiplantae</taxon>
        <taxon>Streptophyta</taxon>
        <taxon>Embryophyta</taxon>
        <taxon>Tracheophyta</taxon>
        <taxon>Spermatophyta</taxon>
        <taxon>Magnoliopsida</taxon>
        <taxon>Liliopsida</taxon>
        <taxon>Poales</taxon>
        <taxon>Poaceae</taxon>
        <taxon>BOP clade</taxon>
        <taxon>Oryzoideae</taxon>
        <taxon>Oryzeae</taxon>
        <taxon>Zizaniinae</taxon>
        <taxon>Zizania</taxon>
    </lineage>
</organism>
<feature type="compositionally biased region" description="Basic and acidic residues" evidence="1">
    <location>
        <begin position="228"/>
        <end position="239"/>
    </location>
</feature>
<keyword evidence="3" id="KW-1185">Reference proteome</keyword>
<reference evidence="2" key="1">
    <citation type="journal article" date="2021" name="bioRxiv">
        <title>Whole Genome Assembly and Annotation of Northern Wild Rice, Zizania palustris L., Supports a Whole Genome Duplication in the Zizania Genus.</title>
        <authorList>
            <person name="Haas M."/>
            <person name="Kono T."/>
            <person name="Macchietto M."/>
            <person name="Millas R."/>
            <person name="McGilp L."/>
            <person name="Shao M."/>
            <person name="Duquette J."/>
            <person name="Hirsch C.N."/>
            <person name="Kimball J."/>
        </authorList>
    </citation>
    <scope>NUCLEOTIDE SEQUENCE</scope>
    <source>
        <tissue evidence="2">Fresh leaf tissue</tissue>
    </source>
</reference>
<feature type="compositionally biased region" description="Gly residues" evidence="1">
    <location>
        <begin position="210"/>
        <end position="227"/>
    </location>
</feature>
<proteinExistence type="predicted"/>